<name>A0A9D4UYW3_ADICA</name>
<sequence>VFPSSLVEEQLLSCLSRTFTAMHASLGDMLFSNTTSSNLARQIVPTNEEGYRELQPLEATTLRRMERPKPDAFTVMSLKAKIVADVRASLKFGKASHSVGLGWCCPPHVFSSIFRSLPFHHINTMYVCKDLHYDTLEAILGEKWGYLEGLHNGDRFRCQVGSFGIAFRFIKVRSTLYVRYFYEIWMCKLGEWIPLQSTDATIEVFDIAIKLSSGAVETIQVNKHWTLANVWEHLVIMGIEHGEDTKFYIGRRK</sequence>
<proteinExistence type="predicted"/>
<evidence type="ECO:0000313" key="2">
    <source>
        <dbReference type="Proteomes" id="UP000886520"/>
    </source>
</evidence>
<reference evidence="1" key="1">
    <citation type="submission" date="2021-01" db="EMBL/GenBank/DDBJ databases">
        <title>Adiantum capillus-veneris genome.</title>
        <authorList>
            <person name="Fang Y."/>
            <person name="Liao Q."/>
        </authorList>
    </citation>
    <scope>NUCLEOTIDE SEQUENCE</scope>
    <source>
        <strain evidence="1">H3</strain>
        <tissue evidence="1">Leaf</tissue>
    </source>
</reference>
<dbReference type="AlphaFoldDB" id="A0A9D4UYW3"/>
<dbReference type="EMBL" id="JABFUD020000008">
    <property type="protein sequence ID" value="KAI5076665.1"/>
    <property type="molecule type" value="Genomic_DNA"/>
</dbReference>
<keyword evidence="2" id="KW-1185">Reference proteome</keyword>
<dbReference type="Proteomes" id="UP000886520">
    <property type="component" value="Chromosome 8"/>
</dbReference>
<evidence type="ECO:0000313" key="1">
    <source>
        <dbReference type="EMBL" id="KAI5076665.1"/>
    </source>
</evidence>
<dbReference type="OrthoDB" id="1973713at2759"/>
<accession>A0A9D4UYW3</accession>
<comment type="caution">
    <text evidence="1">The sequence shown here is derived from an EMBL/GenBank/DDBJ whole genome shotgun (WGS) entry which is preliminary data.</text>
</comment>
<protein>
    <submittedName>
        <fullName evidence="1">Uncharacterized protein</fullName>
    </submittedName>
</protein>
<organism evidence="1 2">
    <name type="scientific">Adiantum capillus-veneris</name>
    <name type="common">Maidenhair fern</name>
    <dbReference type="NCBI Taxonomy" id="13818"/>
    <lineage>
        <taxon>Eukaryota</taxon>
        <taxon>Viridiplantae</taxon>
        <taxon>Streptophyta</taxon>
        <taxon>Embryophyta</taxon>
        <taxon>Tracheophyta</taxon>
        <taxon>Polypodiopsida</taxon>
        <taxon>Polypodiidae</taxon>
        <taxon>Polypodiales</taxon>
        <taxon>Pteridineae</taxon>
        <taxon>Pteridaceae</taxon>
        <taxon>Vittarioideae</taxon>
        <taxon>Adiantum</taxon>
    </lineage>
</organism>
<gene>
    <name evidence="1" type="ORF">GOP47_0008730</name>
</gene>
<feature type="non-terminal residue" evidence="1">
    <location>
        <position position="1"/>
    </location>
</feature>
<feature type="non-terminal residue" evidence="1">
    <location>
        <position position="253"/>
    </location>
</feature>